<dbReference type="EMBL" id="JBHUFW010000002">
    <property type="protein sequence ID" value="MFD1861512.1"/>
    <property type="molecule type" value="Genomic_DNA"/>
</dbReference>
<accession>A0ABW4QD64</accession>
<protein>
    <recommendedName>
        <fullName evidence="3">Polysaccharide deacetylase</fullName>
    </recommendedName>
</protein>
<dbReference type="RefSeq" id="WP_204891471.1">
    <property type="nucleotide sequence ID" value="NZ_JBHUFW010000002.1"/>
</dbReference>
<evidence type="ECO:0000313" key="2">
    <source>
        <dbReference type="Proteomes" id="UP001597273"/>
    </source>
</evidence>
<comment type="caution">
    <text evidence="1">The sequence shown here is derived from an EMBL/GenBank/DDBJ whole genome shotgun (WGS) entry which is preliminary data.</text>
</comment>
<name>A0ABW4QD64_9BACL</name>
<proteinExistence type="predicted"/>
<keyword evidence="2" id="KW-1185">Reference proteome</keyword>
<sequence>MQTFIHSKYLHISIDDVIEILRELEQQKHKSVWDHPVFSFFKELNEQYGAVFSLYCFYFSYDGRWNLDQMPDHFKAEFEQSSKWMRFGFHSYHHESKYGLSNKNLSAQEAFKHYSLITESICRFAGTQAIDTVPRIHFYLGTREKIKVWRDAKNGIEGLLTADDDRNEVYYLDEIQRENLMRKGHLFDSVESLYFIKTNLRLENESAPVEKLEARKNGYQEQGHFQCIFTHEEKLNSRIIKKRIEDCCEWASLNGYEFLFPMDALPKCQKGELYASASRNPKIPGSSTNAGS</sequence>
<organism evidence="1 2">
    <name type="scientific">Planococcus chinensis</name>
    <dbReference type="NCBI Taxonomy" id="272917"/>
    <lineage>
        <taxon>Bacteria</taxon>
        <taxon>Bacillati</taxon>
        <taxon>Bacillota</taxon>
        <taxon>Bacilli</taxon>
        <taxon>Bacillales</taxon>
        <taxon>Caryophanaceae</taxon>
        <taxon>Planococcus</taxon>
    </lineage>
</organism>
<dbReference type="Proteomes" id="UP001597273">
    <property type="component" value="Unassembled WGS sequence"/>
</dbReference>
<gene>
    <name evidence="1" type="ORF">ACFSDB_01170</name>
</gene>
<reference evidence="2" key="1">
    <citation type="journal article" date="2019" name="Int. J. Syst. Evol. Microbiol.">
        <title>The Global Catalogue of Microorganisms (GCM) 10K type strain sequencing project: providing services to taxonomists for standard genome sequencing and annotation.</title>
        <authorList>
            <consortium name="The Broad Institute Genomics Platform"/>
            <consortium name="The Broad Institute Genome Sequencing Center for Infectious Disease"/>
            <person name="Wu L."/>
            <person name="Ma J."/>
        </authorList>
    </citation>
    <scope>NUCLEOTIDE SEQUENCE [LARGE SCALE GENOMIC DNA]</scope>
    <source>
        <strain evidence="2">CGMCC 1.15475</strain>
    </source>
</reference>
<evidence type="ECO:0000313" key="1">
    <source>
        <dbReference type="EMBL" id="MFD1861512.1"/>
    </source>
</evidence>
<evidence type="ECO:0008006" key="3">
    <source>
        <dbReference type="Google" id="ProtNLM"/>
    </source>
</evidence>